<proteinExistence type="predicted"/>
<gene>
    <name evidence="1" type="ORF">N3K66_008925</name>
</gene>
<evidence type="ECO:0000313" key="1">
    <source>
        <dbReference type="EMBL" id="KAI9896753.1"/>
    </source>
</evidence>
<name>A0ACC0URX9_9HYPO</name>
<reference evidence="1" key="1">
    <citation type="submission" date="2022-10" db="EMBL/GenBank/DDBJ databases">
        <title>Complete Genome of Trichothecium roseum strain YXFP-22015, a Plant Pathogen Isolated from Citrus.</title>
        <authorList>
            <person name="Wang Y."/>
            <person name="Zhu L."/>
        </authorList>
    </citation>
    <scope>NUCLEOTIDE SEQUENCE</scope>
    <source>
        <strain evidence="1">YXFP-22015</strain>
    </source>
</reference>
<protein>
    <submittedName>
        <fullName evidence="1">Uncharacterized protein</fullName>
    </submittedName>
</protein>
<accession>A0ACC0URX9</accession>
<dbReference type="EMBL" id="CM047948">
    <property type="protein sequence ID" value="KAI9896753.1"/>
    <property type="molecule type" value="Genomic_DNA"/>
</dbReference>
<comment type="caution">
    <text evidence="1">The sequence shown here is derived from an EMBL/GenBank/DDBJ whole genome shotgun (WGS) entry which is preliminary data.</text>
</comment>
<keyword evidence="2" id="KW-1185">Reference proteome</keyword>
<sequence>MFATIVLSLATLGAALPIKGSNNNGTVPHTFAVADQYTAYQGDGSTDAGWPSDMNWGSYDELWAANSALMTQSCGWNGWGADNSADEINGINSAIQQVSGETGVDSRFILAIVMQESKGCVRAPTTDNGVVNPGLMQSHNGSGTCAGVNPCPQDQIVQMIRDGTAGTANGDGLQQTHARASSELGDAGSRSYYAAARLYNSGSVDYTNLNNGFTSTACYAMDVANRLTGWTLAASGCNV</sequence>
<dbReference type="Proteomes" id="UP001163324">
    <property type="component" value="Chromosome 9"/>
</dbReference>
<organism evidence="1 2">
    <name type="scientific">Trichothecium roseum</name>
    <dbReference type="NCBI Taxonomy" id="47278"/>
    <lineage>
        <taxon>Eukaryota</taxon>
        <taxon>Fungi</taxon>
        <taxon>Dikarya</taxon>
        <taxon>Ascomycota</taxon>
        <taxon>Pezizomycotina</taxon>
        <taxon>Sordariomycetes</taxon>
        <taxon>Hypocreomycetidae</taxon>
        <taxon>Hypocreales</taxon>
        <taxon>Hypocreales incertae sedis</taxon>
        <taxon>Trichothecium</taxon>
    </lineage>
</organism>
<evidence type="ECO:0000313" key="2">
    <source>
        <dbReference type="Proteomes" id="UP001163324"/>
    </source>
</evidence>